<feature type="chain" id="PRO_5001851141" description="DUF2790 domain-containing protein" evidence="1">
    <location>
        <begin position="20"/>
        <end position="107"/>
    </location>
</feature>
<protein>
    <recommendedName>
        <fullName evidence="4">DUF2790 domain-containing protein</fullName>
    </recommendedName>
</protein>
<dbReference type="InterPro" id="IPR021245">
    <property type="entry name" value="DUF2790"/>
</dbReference>
<dbReference type="OrthoDB" id="6903098at2"/>
<dbReference type="RefSeq" id="WP_038411531.1">
    <property type="nucleotide sequence ID" value="NZ_CP009455.1"/>
</dbReference>
<proteinExistence type="predicted"/>
<evidence type="ECO:0000313" key="3">
    <source>
        <dbReference type="Proteomes" id="UP000029493"/>
    </source>
</evidence>
<keyword evidence="3" id="KW-1185">Reference proteome</keyword>
<dbReference type="EMBL" id="CP009455">
    <property type="protein sequence ID" value="AIR88892.1"/>
    <property type="molecule type" value="Genomic_DNA"/>
</dbReference>
<name>A0A089WQX0_9PSED</name>
<dbReference type="STRING" id="157783.LK03_06260"/>
<sequence length="107" mass="12467">MKTLMLASSLILFSMASQATSFSDRTAQDAIREHQRVVADYAQKQGKSVPEIEDYRYGMNLDMYRFVRLSQDPRNCTVYPRLMTFEDTQGTLRTVRYSMFSRCLNDT</sequence>
<dbReference type="Proteomes" id="UP000029493">
    <property type="component" value="Chromosome"/>
</dbReference>
<gene>
    <name evidence="2" type="ORF">LK03_06260</name>
</gene>
<dbReference type="Pfam" id="PF10976">
    <property type="entry name" value="DUF2790"/>
    <property type="match status" value="1"/>
</dbReference>
<dbReference type="Gene3D" id="2.30.140.50">
    <property type="entry name" value="Protein of unknown function DUF2790"/>
    <property type="match status" value="1"/>
</dbReference>
<evidence type="ECO:0000256" key="1">
    <source>
        <dbReference type="SAM" id="SignalP"/>
    </source>
</evidence>
<evidence type="ECO:0008006" key="4">
    <source>
        <dbReference type="Google" id="ProtNLM"/>
    </source>
</evidence>
<dbReference type="KEGG" id="psw:LK03_06260"/>
<reference evidence="2 3" key="1">
    <citation type="submission" date="2014-09" db="EMBL/GenBank/DDBJ databases">
        <authorList>
            <person name="Chan K.-G."/>
        </authorList>
    </citation>
    <scope>NUCLEOTIDE SEQUENCE [LARGE SCALE GENOMIC DNA]</scope>
    <source>
        <strain evidence="2 3">ND07</strain>
    </source>
</reference>
<dbReference type="AlphaFoldDB" id="A0A089WQX0"/>
<organism evidence="2 3">
    <name type="scientific">Pseudomonas cremoricolorata</name>
    <dbReference type="NCBI Taxonomy" id="157783"/>
    <lineage>
        <taxon>Bacteria</taxon>
        <taxon>Pseudomonadati</taxon>
        <taxon>Pseudomonadota</taxon>
        <taxon>Gammaproteobacteria</taxon>
        <taxon>Pseudomonadales</taxon>
        <taxon>Pseudomonadaceae</taxon>
        <taxon>Pseudomonas</taxon>
    </lineage>
</organism>
<evidence type="ECO:0000313" key="2">
    <source>
        <dbReference type="EMBL" id="AIR88892.1"/>
    </source>
</evidence>
<feature type="signal peptide" evidence="1">
    <location>
        <begin position="1"/>
        <end position="19"/>
    </location>
</feature>
<accession>A0A089WQX0</accession>
<keyword evidence="1" id="KW-0732">Signal</keyword>